<evidence type="ECO:0000256" key="5">
    <source>
        <dbReference type="ARBA" id="ARBA00022692"/>
    </source>
</evidence>
<proteinExistence type="inferred from homology"/>
<dbReference type="NCBIfam" id="TIGR04091">
    <property type="entry name" value="LTA_dltB"/>
    <property type="match status" value="1"/>
</dbReference>
<feature type="transmembrane region" description="Helical" evidence="10">
    <location>
        <begin position="82"/>
        <end position="98"/>
    </location>
</feature>
<dbReference type="RefSeq" id="WP_006905585.1">
    <property type="nucleotide sequence ID" value="NZ_GG665866.1"/>
</dbReference>
<evidence type="ECO:0000256" key="2">
    <source>
        <dbReference type="ARBA" id="ARBA00010323"/>
    </source>
</evidence>
<dbReference type="GO" id="GO:0016746">
    <property type="term" value="F:acyltransferase activity"/>
    <property type="evidence" value="ECO:0007669"/>
    <property type="project" value="UniProtKB-KW"/>
</dbReference>
<evidence type="ECO:0000256" key="9">
    <source>
        <dbReference type="PIRNR" id="PIRNR016636"/>
    </source>
</evidence>
<keyword evidence="7 9" id="KW-0472">Membrane</keyword>
<keyword evidence="8 9" id="KW-0012">Acyltransferase</keyword>
<keyword evidence="4 9" id="KW-0808">Transferase</keyword>
<dbReference type="Proteomes" id="UP000003494">
    <property type="component" value="Unassembled WGS sequence"/>
</dbReference>
<dbReference type="GO" id="GO:0070395">
    <property type="term" value="P:lipoteichoic acid biosynthetic process"/>
    <property type="evidence" value="ECO:0007669"/>
    <property type="project" value="InterPro"/>
</dbReference>
<dbReference type="PIRSF" id="PIRSF016636">
    <property type="entry name" value="AlgI_DltB"/>
    <property type="match status" value="1"/>
</dbReference>
<dbReference type="InterPro" id="IPR024194">
    <property type="entry name" value="Ac/AlaTfrase_AlgI/DltB"/>
</dbReference>
<comment type="similarity">
    <text evidence="2 9">Belongs to the membrane-bound acyltransferase family.</text>
</comment>
<feature type="transmembrane region" description="Helical" evidence="10">
    <location>
        <begin position="325"/>
        <end position="342"/>
    </location>
</feature>
<organism evidence="11 12">
    <name type="scientific">Shuttleworthella satelles DSM 14600</name>
    <dbReference type="NCBI Taxonomy" id="626523"/>
    <lineage>
        <taxon>Bacteria</taxon>
        <taxon>Bacillati</taxon>
        <taxon>Bacillota</taxon>
        <taxon>Clostridia</taxon>
        <taxon>Lachnospirales</taxon>
        <taxon>Lachnospiraceae</taxon>
        <taxon>Shuttleworthella</taxon>
    </lineage>
</organism>
<gene>
    <name evidence="11" type="ORF">GCWU000342_00551</name>
</gene>
<dbReference type="PANTHER" id="PTHR13285:SF23">
    <property type="entry name" value="TEICHOIC ACID D-ALANYLTRANSFERASE"/>
    <property type="match status" value="1"/>
</dbReference>
<dbReference type="GO" id="GO:0005886">
    <property type="term" value="C:plasma membrane"/>
    <property type="evidence" value="ECO:0007669"/>
    <property type="project" value="UniProtKB-SubCell"/>
</dbReference>
<feature type="transmembrane region" description="Helical" evidence="10">
    <location>
        <begin position="363"/>
        <end position="382"/>
    </location>
</feature>
<dbReference type="InterPro" id="IPR051085">
    <property type="entry name" value="MB_O-acyltransferase"/>
</dbReference>
<dbReference type="HOGENOM" id="CLU_025255_2_0_9"/>
<reference evidence="11" key="1">
    <citation type="submission" date="2009-04" db="EMBL/GenBank/DDBJ databases">
        <authorList>
            <person name="Weinstock G."/>
            <person name="Sodergren E."/>
            <person name="Clifton S."/>
            <person name="Fulton L."/>
            <person name="Fulton B."/>
            <person name="Courtney L."/>
            <person name="Fronick C."/>
            <person name="Harrison M."/>
            <person name="Strong C."/>
            <person name="Farmer C."/>
            <person name="Delahaunty K."/>
            <person name="Markovic C."/>
            <person name="Hall O."/>
            <person name="Minx P."/>
            <person name="Tomlinson C."/>
            <person name="Mitreva M."/>
            <person name="Nelson J."/>
            <person name="Hou S."/>
            <person name="Wollam A."/>
            <person name="Pepin K.H."/>
            <person name="Johnson M."/>
            <person name="Bhonagiri V."/>
            <person name="Nash W.E."/>
            <person name="Warren W."/>
            <person name="Chinwalla A."/>
            <person name="Mardis E.R."/>
            <person name="Wilson R.K."/>
        </authorList>
    </citation>
    <scope>NUCLEOTIDE SEQUENCE [LARGE SCALE GENOMIC DNA]</scope>
    <source>
        <strain evidence="11">DSM 14600</strain>
    </source>
</reference>
<dbReference type="eggNOG" id="COG1696">
    <property type="taxonomic scope" value="Bacteria"/>
</dbReference>
<evidence type="ECO:0000256" key="10">
    <source>
        <dbReference type="SAM" id="Phobius"/>
    </source>
</evidence>
<keyword evidence="5 10" id="KW-0812">Transmembrane</keyword>
<keyword evidence="6 10" id="KW-1133">Transmembrane helix</keyword>
<dbReference type="InterPro" id="IPR004299">
    <property type="entry name" value="MBOAT_fam"/>
</dbReference>
<feature type="transmembrane region" description="Helical" evidence="10">
    <location>
        <begin position="6"/>
        <end position="23"/>
    </location>
</feature>
<dbReference type="EMBL" id="ACIP02000001">
    <property type="protein sequence ID" value="EEP29197.1"/>
    <property type="molecule type" value="Genomic_DNA"/>
</dbReference>
<name>C4G9A0_9FIRM</name>
<evidence type="ECO:0000313" key="11">
    <source>
        <dbReference type="EMBL" id="EEP29197.1"/>
    </source>
</evidence>
<dbReference type="PANTHER" id="PTHR13285">
    <property type="entry name" value="ACYLTRANSFERASE"/>
    <property type="match status" value="1"/>
</dbReference>
<evidence type="ECO:0000313" key="12">
    <source>
        <dbReference type="Proteomes" id="UP000003494"/>
    </source>
</evidence>
<accession>C4G9A0</accession>
<feature type="transmembrane region" description="Helical" evidence="10">
    <location>
        <begin position="52"/>
        <end position="70"/>
    </location>
</feature>
<feature type="transmembrane region" description="Helical" evidence="10">
    <location>
        <begin position="188"/>
        <end position="206"/>
    </location>
</feature>
<comment type="subcellular location">
    <subcellularLocation>
        <location evidence="1">Cell membrane</location>
        <topology evidence="1">Multi-pass membrane protein</topology>
    </subcellularLocation>
</comment>
<evidence type="ECO:0000256" key="4">
    <source>
        <dbReference type="ARBA" id="ARBA00022679"/>
    </source>
</evidence>
<evidence type="ECO:0000256" key="6">
    <source>
        <dbReference type="ARBA" id="ARBA00022989"/>
    </source>
</evidence>
<keyword evidence="3 9" id="KW-1003">Cell membrane</keyword>
<evidence type="ECO:0000256" key="3">
    <source>
        <dbReference type="ARBA" id="ARBA00022475"/>
    </source>
</evidence>
<evidence type="ECO:0000256" key="8">
    <source>
        <dbReference type="ARBA" id="ARBA00023315"/>
    </source>
</evidence>
<dbReference type="AlphaFoldDB" id="C4G9A0"/>
<dbReference type="STRING" id="626523.GCWU000342_00551"/>
<dbReference type="Pfam" id="PF03062">
    <property type="entry name" value="MBOAT"/>
    <property type="match status" value="1"/>
</dbReference>
<comment type="caution">
    <text evidence="11">The sequence shown here is derived from an EMBL/GenBank/DDBJ whole genome shotgun (WGS) entry which is preliminary data.</text>
</comment>
<dbReference type="InterPro" id="IPR024024">
    <property type="entry name" value="DltB"/>
</dbReference>
<keyword evidence="12" id="KW-1185">Reference proteome</keyword>
<evidence type="ECO:0000256" key="7">
    <source>
        <dbReference type="ARBA" id="ARBA00023136"/>
    </source>
</evidence>
<evidence type="ECO:0000256" key="1">
    <source>
        <dbReference type="ARBA" id="ARBA00004651"/>
    </source>
</evidence>
<sequence length="388" mass="45264">MSLFVDQSFFLSLIALSLPALILGYLEKPIAPYGSLVSLIYVYLAMGKKPGALAFLALFLAIGYALDRGYLAVRMRWGRKTWLYRIFLFASILPLALYKFSLAVNWQLHLFGFLGLSYMTFKSTQIIIQTYDGSIDRVSLWDFLYMNLFFPVLTSGPIDRSQRFSGDMHRVLPREDYMDLAGRGLQKILLGAIYKFALGAAFYHLYTNFGMKTDPKHILVYFYGYGFYLFFDFAGYSLMAVGASYLFGIETPENFKAPFRSLDIIEFWDRWHISLSHWFRDFVFSRISMGLMKTKKFKNRLTVAGIAFFINMGIMGVWHGTSPQYLIYGLYHGLLLTLTEVFHKKSKFYKKHRKEKWFKFLSWGITFHLVFFGFFIFSGRFMDLIKLK</sequence>
<feature type="transmembrane region" description="Helical" evidence="10">
    <location>
        <begin position="226"/>
        <end position="247"/>
    </location>
</feature>
<feature type="transmembrane region" description="Helical" evidence="10">
    <location>
        <begin position="301"/>
        <end position="319"/>
    </location>
</feature>
<protein>
    <submittedName>
        <fullName evidence="11">MBOAT family protein</fullName>
    </submittedName>
</protein>